<dbReference type="GO" id="GO:0034982">
    <property type="term" value="P:mitochondrial protein processing"/>
    <property type="evidence" value="ECO:0007669"/>
    <property type="project" value="TreeGrafter"/>
</dbReference>
<comment type="similarity">
    <text evidence="6">Belongs to the peptidase M48 family.</text>
</comment>
<protein>
    <recommendedName>
        <fullName evidence="7">Peptidase M48 domain-containing protein</fullName>
    </recommendedName>
</protein>
<evidence type="ECO:0000313" key="8">
    <source>
        <dbReference type="EMBL" id="CAI6334363.1"/>
    </source>
</evidence>
<comment type="cofactor">
    <cofactor evidence="6">
        <name>Zn(2+)</name>
        <dbReference type="ChEBI" id="CHEBI:29105"/>
    </cofactor>
    <text evidence="6">Binds 1 zinc ion per subunit.</text>
</comment>
<evidence type="ECO:0000256" key="2">
    <source>
        <dbReference type="ARBA" id="ARBA00022723"/>
    </source>
</evidence>
<dbReference type="GO" id="GO:0005743">
    <property type="term" value="C:mitochondrial inner membrane"/>
    <property type="evidence" value="ECO:0007669"/>
    <property type="project" value="TreeGrafter"/>
</dbReference>
<sequence length="357" mass="39896">MLRPGLISFRAAARPIRSHVPSRPYRQQRFGDNSPRSSRQFLGGFFLRWASRPTFYRDIAVISGGAGAAYLFNLEEVPISGRRRFNIVSPAIEAWVGKTSVDAVREQYQGRFLPETDPRVRLVQKVLDRLVPYAHRAGLHDVDWEVNVIDSSEVNAFVAPGGKVFVFTGILPMCRDEDGIAAVLGHEIAHVVAHHSAYAFLHTPSHSPQNKTPMSTNTKYSEQLSRSPIVGLGALALMSIDLSLATSMMLVNLFLSWPGSRKQEAEADYIGLLMMAESCYRPEAAMELWNRMERAAGGNSPPQILSTHPSNHNREETIREWIPKAREQAEKAECGITAGYANQFAATFGQFQQFPRW</sequence>
<keyword evidence="4 6" id="KW-0862">Zinc</keyword>
<proteinExistence type="inferred from homology"/>
<dbReference type="Proteomes" id="UP001152607">
    <property type="component" value="Unassembled WGS sequence"/>
</dbReference>
<organism evidence="8 9">
    <name type="scientific">Periconia digitata</name>
    <dbReference type="NCBI Taxonomy" id="1303443"/>
    <lineage>
        <taxon>Eukaryota</taxon>
        <taxon>Fungi</taxon>
        <taxon>Dikarya</taxon>
        <taxon>Ascomycota</taxon>
        <taxon>Pezizomycotina</taxon>
        <taxon>Dothideomycetes</taxon>
        <taxon>Pleosporomycetidae</taxon>
        <taxon>Pleosporales</taxon>
        <taxon>Massarineae</taxon>
        <taxon>Periconiaceae</taxon>
        <taxon>Periconia</taxon>
    </lineage>
</organism>
<dbReference type="PANTHER" id="PTHR22726">
    <property type="entry name" value="METALLOENDOPEPTIDASE OMA1"/>
    <property type="match status" value="1"/>
</dbReference>
<dbReference type="GO" id="GO:0046872">
    <property type="term" value="F:metal ion binding"/>
    <property type="evidence" value="ECO:0007669"/>
    <property type="project" value="UniProtKB-KW"/>
</dbReference>
<evidence type="ECO:0000256" key="5">
    <source>
        <dbReference type="ARBA" id="ARBA00023049"/>
    </source>
</evidence>
<evidence type="ECO:0000256" key="4">
    <source>
        <dbReference type="ARBA" id="ARBA00022833"/>
    </source>
</evidence>
<keyword evidence="5 6" id="KW-0482">Metalloprotease</keyword>
<evidence type="ECO:0000256" key="1">
    <source>
        <dbReference type="ARBA" id="ARBA00022670"/>
    </source>
</evidence>
<evidence type="ECO:0000259" key="7">
    <source>
        <dbReference type="Pfam" id="PF01435"/>
    </source>
</evidence>
<keyword evidence="1 6" id="KW-0645">Protease</keyword>
<evidence type="ECO:0000256" key="6">
    <source>
        <dbReference type="RuleBase" id="RU003983"/>
    </source>
</evidence>
<dbReference type="InterPro" id="IPR051156">
    <property type="entry name" value="Mito/Outer_Membr_Metalloprot"/>
</dbReference>
<name>A0A9W4UHF2_9PLEO</name>
<dbReference type="GO" id="GO:0006515">
    <property type="term" value="P:protein quality control for misfolded or incompletely synthesized proteins"/>
    <property type="evidence" value="ECO:0007669"/>
    <property type="project" value="TreeGrafter"/>
</dbReference>
<dbReference type="AlphaFoldDB" id="A0A9W4UHF2"/>
<evidence type="ECO:0000256" key="3">
    <source>
        <dbReference type="ARBA" id="ARBA00022801"/>
    </source>
</evidence>
<keyword evidence="2" id="KW-0479">Metal-binding</keyword>
<reference evidence="8" key="1">
    <citation type="submission" date="2023-01" db="EMBL/GenBank/DDBJ databases">
        <authorList>
            <person name="Van Ghelder C."/>
            <person name="Rancurel C."/>
        </authorList>
    </citation>
    <scope>NUCLEOTIDE SEQUENCE</scope>
    <source>
        <strain evidence="8">CNCM I-4278</strain>
    </source>
</reference>
<dbReference type="CDD" id="cd07331">
    <property type="entry name" value="M48C_Oma1_like"/>
    <property type="match status" value="1"/>
</dbReference>
<keyword evidence="9" id="KW-1185">Reference proteome</keyword>
<feature type="domain" description="Peptidase M48" evidence="7">
    <location>
        <begin position="123"/>
        <end position="321"/>
    </location>
</feature>
<comment type="caution">
    <text evidence="8">The sequence shown here is derived from an EMBL/GenBank/DDBJ whole genome shotgun (WGS) entry which is preliminary data.</text>
</comment>
<dbReference type="EMBL" id="CAOQHR010000005">
    <property type="protein sequence ID" value="CAI6334363.1"/>
    <property type="molecule type" value="Genomic_DNA"/>
</dbReference>
<dbReference type="InterPro" id="IPR001915">
    <property type="entry name" value="Peptidase_M48"/>
</dbReference>
<keyword evidence="3 6" id="KW-0378">Hydrolase</keyword>
<dbReference type="Pfam" id="PF01435">
    <property type="entry name" value="Peptidase_M48"/>
    <property type="match status" value="1"/>
</dbReference>
<dbReference type="GO" id="GO:0004222">
    <property type="term" value="F:metalloendopeptidase activity"/>
    <property type="evidence" value="ECO:0007669"/>
    <property type="project" value="InterPro"/>
</dbReference>
<dbReference type="OrthoDB" id="7464992at2759"/>
<evidence type="ECO:0000313" key="9">
    <source>
        <dbReference type="Proteomes" id="UP001152607"/>
    </source>
</evidence>
<gene>
    <name evidence="8" type="ORF">PDIGIT_LOCUS7420</name>
</gene>
<dbReference type="PANTHER" id="PTHR22726:SF1">
    <property type="entry name" value="METALLOENDOPEPTIDASE OMA1, MITOCHONDRIAL"/>
    <property type="match status" value="1"/>
</dbReference>
<accession>A0A9W4UHF2</accession>
<dbReference type="Gene3D" id="3.30.2010.10">
    <property type="entry name" value="Metalloproteases ('zincins'), catalytic domain"/>
    <property type="match status" value="1"/>
</dbReference>